<proteinExistence type="predicted"/>
<evidence type="ECO:0000256" key="1">
    <source>
        <dbReference type="SAM" id="MobiDB-lite"/>
    </source>
</evidence>
<name>A0A1H8YQH7_9PSEU</name>
<dbReference type="AlphaFoldDB" id="A0A1H8YQH7"/>
<organism evidence="2 3">
    <name type="scientific">Amycolatopsis saalfeldensis</name>
    <dbReference type="NCBI Taxonomy" id="394193"/>
    <lineage>
        <taxon>Bacteria</taxon>
        <taxon>Bacillati</taxon>
        <taxon>Actinomycetota</taxon>
        <taxon>Actinomycetes</taxon>
        <taxon>Pseudonocardiales</taxon>
        <taxon>Pseudonocardiaceae</taxon>
        <taxon>Amycolatopsis</taxon>
    </lineage>
</organism>
<sequence>MDQAALIVAIVSGLISLGSVGYARMAARANKRSAVADETTVALEGDRRHAELTPRLRVRCTPANAGSPDSKLTVELLGPPELGGLEELVVTIRNDNPWRGQSAPLAGGPSSEAGAAHLWSPLKFVRGTGPGADPASGVPGADDTGRTTPTSGLPVGEMLPFFLEPTTPPVWSEGQTRQDWRRERGTVLRLSFLCRKDGAEWTLVGEIDTQTDNPVIIPERH</sequence>
<dbReference type="STRING" id="394193.SAMN04489732_12943"/>
<keyword evidence="3" id="KW-1185">Reference proteome</keyword>
<evidence type="ECO:0000313" key="2">
    <source>
        <dbReference type="EMBL" id="SEP53618.1"/>
    </source>
</evidence>
<accession>A0A1H8YQH7</accession>
<dbReference type="OrthoDB" id="3436922at2"/>
<reference evidence="2 3" key="1">
    <citation type="submission" date="2016-10" db="EMBL/GenBank/DDBJ databases">
        <authorList>
            <person name="de Groot N.N."/>
        </authorList>
    </citation>
    <scope>NUCLEOTIDE SEQUENCE [LARGE SCALE GENOMIC DNA]</scope>
    <source>
        <strain evidence="2 3">DSM 44993</strain>
    </source>
</reference>
<evidence type="ECO:0000313" key="3">
    <source>
        <dbReference type="Proteomes" id="UP000198582"/>
    </source>
</evidence>
<dbReference type="Proteomes" id="UP000198582">
    <property type="component" value="Unassembled WGS sequence"/>
</dbReference>
<dbReference type="RefSeq" id="WP_091628405.1">
    <property type="nucleotide sequence ID" value="NZ_FOEF01000029.1"/>
</dbReference>
<feature type="region of interest" description="Disordered" evidence="1">
    <location>
        <begin position="127"/>
        <end position="146"/>
    </location>
</feature>
<protein>
    <submittedName>
        <fullName evidence="2">Uncharacterized protein</fullName>
    </submittedName>
</protein>
<gene>
    <name evidence="2" type="ORF">SAMN04489732_12943</name>
</gene>
<dbReference type="EMBL" id="FOEF01000029">
    <property type="protein sequence ID" value="SEP53618.1"/>
    <property type="molecule type" value="Genomic_DNA"/>
</dbReference>